<evidence type="ECO:0000313" key="7">
    <source>
        <dbReference type="EMBL" id="RDX97987.1"/>
    </source>
</evidence>
<feature type="non-terminal residue" evidence="7">
    <location>
        <position position="1"/>
    </location>
</feature>
<evidence type="ECO:0000313" key="8">
    <source>
        <dbReference type="Proteomes" id="UP000257109"/>
    </source>
</evidence>
<dbReference type="GO" id="GO:0005634">
    <property type="term" value="C:nucleus"/>
    <property type="evidence" value="ECO:0007669"/>
    <property type="project" value="UniProtKB-SubCell"/>
</dbReference>
<keyword evidence="5" id="KW-0539">Nucleus</keyword>
<dbReference type="OrthoDB" id="5559898at2759"/>
<evidence type="ECO:0000256" key="1">
    <source>
        <dbReference type="ARBA" id="ARBA00004123"/>
    </source>
</evidence>
<keyword evidence="4" id="KW-0677">Repeat</keyword>
<feature type="repeat" description="ARM" evidence="6">
    <location>
        <begin position="33"/>
        <end position="60"/>
    </location>
</feature>
<proteinExistence type="predicted"/>
<dbReference type="Gene3D" id="1.25.10.10">
    <property type="entry name" value="Leucine-rich Repeat Variant"/>
    <property type="match status" value="1"/>
</dbReference>
<dbReference type="AlphaFoldDB" id="A0A371H5D6"/>
<evidence type="ECO:0000256" key="2">
    <source>
        <dbReference type="ARBA" id="ARBA00004496"/>
    </source>
</evidence>
<dbReference type="SUPFAM" id="SSF48371">
    <property type="entry name" value="ARM repeat"/>
    <property type="match status" value="1"/>
</dbReference>
<keyword evidence="3" id="KW-0963">Cytoplasm</keyword>
<dbReference type="InterPro" id="IPR011989">
    <property type="entry name" value="ARM-like"/>
</dbReference>
<dbReference type="EMBL" id="QJKJ01003535">
    <property type="protein sequence ID" value="RDX97987.1"/>
    <property type="molecule type" value="Genomic_DNA"/>
</dbReference>
<gene>
    <name evidence="7" type="primary">armc8</name>
    <name evidence="7" type="ORF">CR513_19158</name>
</gene>
<comment type="caution">
    <text evidence="7">The sequence shown here is derived from an EMBL/GenBank/DDBJ whole genome shotgun (WGS) entry which is preliminary data.</text>
</comment>
<name>A0A371H5D6_MUCPR</name>
<dbReference type="GO" id="GO:0034657">
    <property type="term" value="C:GID complex"/>
    <property type="evidence" value="ECO:0007669"/>
    <property type="project" value="TreeGrafter"/>
</dbReference>
<dbReference type="STRING" id="157652.A0A371H5D6"/>
<keyword evidence="8" id="KW-1185">Reference proteome</keyword>
<sequence>MDVLGENLVAALGAISNIVVDFTPQKSTFMQCGGIKELVQLTKSMDSSLRLNAVWALRNMVFLADKMCKEGIFMELTVSFVASLICDPEPSVQEQALALVRNFVDGCMNCVEYAFAEDGIILDAVRRQLQKSSKIEIGIQGMYLLSNIACGNESHKEAVMQLLLSQAENVSRSLFSQFLHSNDSHLRTSAVWVIVNLTFPASPGAFGRIAKLRNVGIVSQIKRMANDPCMDVKLRARQALGQIITFGDS</sequence>
<evidence type="ECO:0000256" key="6">
    <source>
        <dbReference type="PROSITE-ProRule" id="PRU00259"/>
    </source>
</evidence>
<evidence type="ECO:0000256" key="5">
    <source>
        <dbReference type="ARBA" id="ARBA00023242"/>
    </source>
</evidence>
<dbReference type="InterPro" id="IPR000225">
    <property type="entry name" value="Armadillo"/>
</dbReference>
<dbReference type="GO" id="GO:0043161">
    <property type="term" value="P:proteasome-mediated ubiquitin-dependent protein catabolic process"/>
    <property type="evidence" value="ECO:0007669"/>
    <property type="project" value="TreeGrafter"/>
</dbReference>
<accession>A0A371H5D6</accession>
<reference evidence="7" key="1">
    <citation type="submission" date="2018-05" db="EMBL/GenBank/DDBJ databases">
        <title>Draft genome of Mucuna pruriens seed.</title>
        <authorList>
            <person name="Nnadi N.E."/>
            <person name="Vos R."/>
            <person name="Hasami M.H."/>
            <person name="Devisetty U.K."/>
            <person name="Aguiy J.C."/>
        </authorList>
    </citation>
    <scope>NUCLEOTIDE SEQUENCE [LARGE SCALE GENOMIC DNA]</scope>
    <source>
        <strain evidence="7">JCA_2017</strain>
    </source>
</reference>
<dbReference type="PANTHER" id="PTHR15651:SF7">
    <property type="entry name" value="ARMADILLO REPEAT-CONTAINING PROTEIN 8"/>
    <property type="match status" value="1"/>
</dbReference>
<evidence type="ECO:0000256" key="3">
    <source>
        <dbReference type="ARBA" id="ARBA00022490"/>
    </source>
</evidence>
<comment type="subcellular location">
    <subcellularLocation>
        <location evidence="2">Cytoplasm</location>
    </subcellularLocation>
    <subcellularLocation>
        <location evidence="1">Nucleus</location>
    </subcellularLocation>
</comment>
<dbReference type="GO" id="GO:0005737">
    <property type="term" value="C:cytoplasm"/>
    <property type="evidence" value="ECO:0007669"/>
    <property type="project" value="UniProtKB-SubCell"/>
</dbReference>
<organism evidence="7 8">
    <name type="scientific">Mucuna pruriens</name>
    <name type="common">Velvet bean</name>
    <name type="synonym">Dolichos pruriens</name>
    <dbReference type="NCBI Taxonomy" id="157652"/>
    <lineage>
        <taxon>Eukaryota</taxon>
        <taxon>Viridiplantae</taxon>
        <taxon>Streptophyta</taxon>
        <taxon>Embryophyta</taxon>
        <taxon>Tracheophyta</taxon>
        <taxon>Spermatophyta</taxon>
        <taxon>Magnoliopsida</taxon>
        <taxon>eudicotyledons</taxon>
        <taxon>Gunneridae</taxon>
        <taxon>Pentapetalae</taxon>
        <taxon>rosids</taxon>
        <taxon>fabids</taxon>
        <taxon>Fabales</taxon>
        <taxon>Fabaceae</taxon>
        <taxon>Papilionoideae</taxon>
        <taxon>50 kb inversion clade</taxon>
        <taxon>NPAAA clade</taxon>
        <taxon>indigoferoid/millettioid clade</taxon>
        <taxon>Phaseoleae</taxon>
        <taxon>Mucuna</taxon>
    </lineage>
</organism>
<evidence type="ECO:0000256" key="4">
    <source>
        <dbReference type="ARBA" id="ARBA00022737"/>
    </source>
</evidence>
<dbReference type="SMART" id="SM00185">
    <property type="entry name" value="ARM"/>
    <property type="match status" value="1"/>
</dbReference>
<dbReference type="PROSITE" id="PS50176">
    <property type="entry name" value="ARM_REPEAT"/>
    <property type="match status" value="1"/>
</dbReference>
<dbReference type="Proteomes" id="UP000257109">
    <property type="component" value="Unassembled WGS sequence"/>
</dbReference>
<dbReference type="InterPro" id="IPR016024">
    <property type="entry name" value="ARM-type_fold"/>
</dbReference>
<protein>
    <submittedName>
        <fullName evidence="7">Armadillo repeat-containing protein 8</fullName>
    </submittedName>
</protein>
<dbReference type="InterPro" id="IPR038739">
    <property type="entry name" value="ARMC8/Vid28"/>
</dbReference>
<dbReference type="PANTHER" id="PTHR15651">
    <property type="entry name" value="ARMADILLO REPEAT-CONTAINING PROTEIN 8"/>
    <property type="match status" value="1"/>
</dbReference>
<dbReference type="Pfam" id="PF00514">
    <property type="entry name" value="Arm"/>
    <property type="match status" value="1"/>
</dbReference>